<gene>
    <name evidence="3" type="ORF">LPB142_10450</name>
</gene>
<evidence type="ECO:0000259" key="2">
    <source>
        <dbReference type="Pfam" id="PF00892"/>
    </source>
</evidence>
<evidence type="ECO:0000313" key="4">
    <source>
        <dbReference type="Proteomes" id="UP000176562"/>
    </source>
</evidence>
<feature type="transmembrane region" description="Helical" evidence="1">
    <location>
        <begin position="246"/>
        <end position="265"/>
    </location>
</feature>
<feature type="transmembrane region" description="Helical" evidence="1">
    <location>
        <begin position="48"/>
        <end position="66"/>
    </location>
</feature>
<sequence length="306" mass="31879">MSCPSAAAPAAPPQGASARGIAYLLGALALFTLMDATAKFLGTRYHPFEIVWVRFALNFLILLAIFRARVPGLLRSRQPGLQLARTLAQVATVTLFFAAVSRLGLAEVTALFDINPVLISLGAALFLGERLGPRRLAGIGAAFVGALIILRPGVAAFDPVALLALAGAVTYAAGALLTRVLRDEPIGTSLLWSALVGVLASSLALPFVWTPPALADLWLFAALGGLGSLGQLLLLRAFAETEAGALAPFGYFGLIFASLWGALIFGQLPDVATCLGALVIVGAGVYVWARERRAARPAPAPDPFEP</sequence>
<feature type="transmembrane region" description="Helical" evidence="1">
    <location>
        <begin position="87"/>
        <end position="104"/>
    </location>
</feature>
<feature type="transmembrane region" description="Helical" evidence="1">
    <location>
        <begin position="271"/>
        <end position="289"/>
    </location>
</feature>
<feature type="domain" description="EamA" evidence="2">
    <location>
        <begin position="19"/>
        <end position="150"/>
    </location>
</feature>
<feature type="transmembrane region" description="Helical" evidence="1">
    <location>
        <begin position="21"/>
        <end position="42"/>
    </location>
</feature>
<reference evidence="3 4" key="1">
    <citation type="submission" date="2016-10" db="EMBL/GenBank/DDBJ databases">
        <title>Rhodobacter sp. LPB0142, isolated from sea water.</title>
        <authorList>
            <person name="Kim E."/>
            <person name="Yi H."/>
        </authorList>
    </citation>
    <scope>NUCLEOTIDE SEQUENCE [LARGE SCALE GENOMIC DNA]</scope>
    <source>
        <strain evidence="3 4">LPB0142</strain>
    </source>
</reference>
<dbReference type="Proteomes" id="UP000176562">
    <property type="component" value="Chromosome"/>
</dbReference>
<dbReference type="PANTHER" id="PTHR22911:SF103">
    <property type="entry name" value="BLR2811 PROTEIN"/>
    <property type="match status" value="1"/>
</dbReference>
<dbReference type="KEGG" id="rhp:LPB142_10450"/>
<dbReference type="SUPFAM" id="SSF103481">
    <property type="entry name" value="Multidrug resistance efflux transporter EmrE"/>
    <property type="match status" value="2"/>
</dbReference>
<accession>A0A1D9MGX1</accession>
<feature type="domain" description="EamA" evidence="2">
    <location>
        <begin position="161"/>
        <end position="283"/>
    </location>
</feature>
<evidence type="ECO:0000256" key="1">
    <source>
        <dbReference type="SAM" id="Phobius"/>
    </source>
</evidence>
<keyword evidence="1" id="KW-0472">Membrane</keyword>
<evidence type="ECO:0000313" key="3">
    <source>
        <dbReference type="EMBL" id="AOZ71010.1"/>
    </source>
</evidence>
<dbReference type="AlphaFoldDB" id="A0A1D9MGX1"/>
<feature type="transmembrane region" description="Helical" evidence="1">
    <location>
        <begin position="160"/>
        <end position="178"/>
    </location>
</feature>
<dbReference type="EMBL" id="CP017781">
    <property type="protein sequence ID" value="AOZ71010.1"/>
    <property type="molecule type" value="Genomic_DNA"/>
</dbReference>
<organism evidence="3 4">
    <name type="scientific">Rhodobacter xanthinilyticus</name>
    <dbReference type="NCBI Taxonomy" id="1850250"/>
    <lineage>
        <taxon>Bacteria</taxon>
        <taxon>Pseudomonadati</taxon>
        <taxon>Pseudomonadota</taxon>
        <taxon>Alphaproteobacteria</taxon>
        <taxon>Rhodobacterales</taxon>
        <taxon>Rhodobacter group</taxon>
        <taxon>Rhodobacter</taxon>
    </lineage>
</organism>
<dbReference type="PANTHER" id="PTHR22911">
    <property type="entry name" value="ACYL-MALONYL CONDENSING ENZYME-RELATED"/>
    <property type="match status" value="1"/>
</dbReference>
<name>A0A1D9MGX1_9RHOB</name>
<feature type="transmembrane region" description="Helical" evidence="1">
    <location>
        <begin position="110"/>
        <end position="128"/>
    </location>
</feature>
<dbReference type="InterPro" id="IPR000620">
    <property type="entry name" value="EamA_dom"/>
</dbReference>
<keyword evidence="4" id="KW-1185">Reference proteome</keyword>
<feature type="transmembrane region" description="Helical" evidence="1">
    <location>
        <begin position="215"/>
        <end position="234"/>
    </location>
</feature>
<proteinExistence type="predicted"/>
<dbReference type="InterPro" id="IPR037185">
    <property type="entry name" value="EmrE-like"/>
</dbReference>
<dbReference type="GO" id="GO:0016020">
    <property type="term" value="C:membrane"/>
    <property type="evidence" value="ECO:0007669"/>
    <property type="project" value="InterPro"/>
</dbReference>
<feature type="transmembrane region" description="Helical" evidence="1">
    <location>
        <begin position="190"/>
        <end position="209"/>
    </location>
</feature>
<keyword evidence="1" id="KW-1133">Transmembrane helix</keyword>
<keyword evidence="1" id="KW-0812">Transmembrane</keyword>
<protein>
    <recommendedName>
        <fullName evidence="2">EamA domain-containing protein</fullName>
    </recommendedName>
</protein>
<dbReference type="Pfam" id="PF00892">
    <property type="entry name" value="EamA"/>
    <property type="match status" value="2"/>
</dbReference>
<dbReference type="STRING" id="1850250.LPB142_10450"/>
<feature type="transmembrane region" description="Helical" evidence="1">
    <location>
        <begin position="135"/>
        <end position="154"/>
    </location>
</feature>